<dbReference type="Pfam" id="PF01782">
    <property type="entry name" value="RimM"/>
    <property type="match status" value="1"/>
</dbReference>
<dbReference type="Gene3D" id="2.30.30.240">
    <property type="entry name" value="PRC-barrel domain"/>
    <property type="match status" value="1"/>
</dbReference>
<feature type="domain" description="RimM N-terminal" evidence="6">
    <location>
        <begin position="9"/>
        <end position="89"/>
    </location>
</feature>
<comment type="function">
    <text evidence="5">An accessory protein needed during the final step in the assembly of 30S ribosomal subunit, possibly for assembly of the head region. Essential for efficient processing of 16S rRNA. May be needed both before and after RbfA during the maturation of 16S rRNA. It has affinity for free ribosomal 30S subunits but not for 70S ribosomes.</text>
</comment>
<comment type="domain">
    <text evidence="5">The PRC barrel domain binds ribosomal protein uS19.</text>
</comment>
<protein>
    <recommendedName>
        <fullName evidence="5">Ribosome maturation factor RimM</fullName>
    </recommendedName>
</protein>
<evidence type="ECO:0000256" key="5">
    <source>
        <dbReference type="HAMAP-Rule" id="MF_00014"/>
    </source>
</evidence>
<evidence type="ECO:0000256" key="3">
    <source>
        <dbReference type="ARBA" id="ARBA00022552"/>
    </source>
</evidence>
<dbReference type="Pfam" id="PF24986">
    <property type="entry name" value="PRC_RimM"/>
    <property type="match status" value="1"/>
</dbReference>
<dbReference type="HAMAP" id="MF_00014">
    <property type="entry name" value="Ribosome_mat_RimM"/>
    <property type="match status" value="1"/>
</dbReference>
<dbReference type="SUPFAM" id="SSF50346">
    <property type="entry name" value="PRC-barrel domain"/>
    <property type="match status" value="1"/>
</dbReference>
<keyword evidence="9" id="KW-1185">Reference proteome</keyword>
<dbReference type="EMBL" id="CP093365">
    <property type="protein sequence ID" value="UQS83477.1"/>
    <property type="molecule type" value="Genomic_DNA"/>
</dbReference>
<dbReference type="NCBIfam" id="TIGR02273">
    <property type="entry name" value="16S_RimM"/>
    <property type="match status" value="1"/>
</dbReference>
<keyword evidence="1 5" id="KW-0963">Cytoplasm</keyword>
<proteinExistence type="inferred from homology"/>
<evidence type="ECO:0000256" key="1">
    <source>
        <dbReference type="ARBA" id="ARBA00022490"/>
    </source>
</evidence>
<evidence type="ECO:0000256" key="4">
    <source>
        <dbReference type="ARBA" id="ARBA00023186"/>
    </source>
</evidence>
<comment type="subunit">
    <text evidence="5">Binds ribosomal protein uS19.</text>
</comment>
<keyword evidence="3 5" id="KW-0698">rRNA processing</keyword>
<comment type="similarity">
    <text evidence="5">Belongs to the RimM family.</text>
</comment>
<feature type="domain" description="Ribosome maturation factor RimM PRC barrel" evidence="7">
    <location>
        <begin position="103"/>
        <end position="170"/>
    </location>
</feature>
<dbReference type="Gene3D" id="2.40.30.60">
    <property type="entry name" value="RimM"/>
    <property type="match status" value="1"/>
</dbReference>
<dbReference type="InterPro" id="IPR036976">
    <property type="entry name" value="RimM_N_sf"/>
</dbReference>
<dbReference type="InterPro" id="IPR011033">
    <property type="entry name" value="PRC_barrel-like_sf"/>
</dbReference>
<dbReference type="PANTHER" id="PTHR33692">
    <property type="entry name" value="RIBOSOME MATURATION FACTOR RIMM"/>
    <property type="match status" value="1"/>
</dbReference>
<evidence type="ECO:0000259" key="7">
    <source>
        <dbReference type="Pfam" id="PF24986"/>
    </source>
</evidence>
<dbReference type="RefSeq" id="WP_249512703.1">
    <property type="nucleotide sequence ID" value="NZ_CP093365.1"/>
</dbReference>
<dbReference type="InterPro" id="IPR056792">
    <property type="entry name" value="PRC_RimM"/>
</dbReference>
<comment type="subcellular location">
    <subcellularLocation>
        <location evidence="5">Cytoplasm</location>
    </subcellularLocation>
</comment>
<reference evidence="8 9" key="1">
    <citation type="journal article" date="2022" name="Int. J. Syst. Evol. Microbiol.">
        <title>Apilactobacillus apisilvae sp. nov., Nicolia spurrieriana gen. nov. sp. nov., Bombilactobacillus folatiphilus sp. nov. and Bombilactobacillus thymidiniphilus sp. nov., four new lactic acid bacterial isolates from stingless bees Tetragonula carbonaria and Austroplebeia australis.</title>
        <authorList>
            <person name="Oliphant S.A."/>
            <person name="Watson-Haigh N.S."/>
            <person name="Sumby K.M."/>
            <person name="Gardner J."/>
            <person name="Groom S."/>
            <person name="Jiranek V."/>
        </authorList>
    </citation>
    <scope>NUCLEOTIDE SEQUENCE [LARGE SCALE GENOMIC DNA]</scope>
    <source>
        <strain evidence="8 9">SG4_A1</strain>
    </source>
</reference>
<dbReference type="PANTHER" id="PTHR33692:SF1">
    <property type="entry name" value="RIBOSOME MATURATION FACTOR RIMM"/>
    <property type="match status" value="1"/>
</dbReference>
<organism evidence="8 9">
    <name type="scientific">Bombilactobacillus thymidiniphilus</name>
    <dbReference type="NCBI Taxonomy" id="2923363"/>
    <lineage>
        <taxon>Bacteria</taxon>
        <taxon>Bacillati</taxon>
        <taxon>Bacillota</taxon>
        <taxon>Bacilli</taxon>
        <taxon>Lactobacillales</taxon>
        <taxon>Lactobacillaceae</taxon>
        <taxon>Bombilactobacillus</taxon>
    </lineage>
</organism>
<keyword evidence="2 5" id="KW-0690">Ribosome biogenesis</keyword>
<dbReference type="InterPro" id="IPR009000">
    <property type="entry name" value="Transl_B-barrel_sf"/>
</dbReference>
<dbReference type="SUPFAM" id="SSF50447">
    <property type="entry name" value="Translation proteins"/>
    <property type="match status" value="1"/>
</dbReference>
<evidence type="ECO:0000256" key="2">
    <source>
        <dbReference type="ARBA" id="ARBA00022517"/>
    </source>
</evidence>
<keyword evidence="4 5" id="KW-0143">Chaperone</keyword>
<gene>
    <name evidence="5 8" type="primary">rimM</name>
    <name evidence="8" type="ORF">MOO47_06805</name>
</gene>
<evidence type="ECO:0000313" key="9">
    <source>
        <dbReference type="Proteomes" id="UP000831947"/>
    </source>
</evidence>
<evidence type="ECO:0000259" key="6">
    <source>
        <dbReference type="Pfam" id="PF01782"/>
    </source>
</evidence>
<dbReference type="Proteomes" id="UP000831947">
    <property type="component" value="Chromosome"/>
</dbReference>
<evidence type="ECO:0000313" key="8">
    <source>
        <dbReference type="EMBL" id="UQS83477.1"/>
    </source>
</evidence>
<accession>A0ABY4PCQ8</accession>
<sequence length="174" mass="19777">MINEDYLRVGTIINTHGLKGELKIRTTTDQPEQRFIKGQQLFIQSQQYLRPVTLQSVRVHKGNWLLQIKEIADLTAAEQYRNCDLYIATADLPELPLGQYYYKDILGITVIDQTHGLLGKVVDIWDLGPNDVWTVRNQQGAEVLIPILKSVLLNVDLQQKKAQVDLPAGLIDED</sequence>
<dbReference type="InterPro" id="IPR011961">
    <property type="entry name" value="RimM"/>
</dbReference>
<name>A0ABY4PCQ8_9LACO</name>
<dbReference type="InterPro" id="IPR002676">
    <property type="entry name" value="RimM_N"/>
</dbReference>